<dbReference type="GO" id="GO:0005737">
    <property type="term" value="C:cytoplasm"/>
    <property type="evidence" value="ECO:0007669"/>
    <property type="project" value="UniProtKB-SubCell"/>
</dbReference>
<dbReference type="Proteomes" id="UP000050417">
    <property type="component" value="Unassembled WGS sequence"/>
</dbReference>
<evidence type="ECO:0000313" key="9">
    <source>
        <dbReference type="Proteomes" id="UP000050417"/>
    </source>
</evidence>
<evidence type="ECO:0000256" key="3">
    <source>
        <dbReference type="ARBA" id="ARBA00022603"/>
    </source>
</evidence>
<dbReference type="STRING" id="1134406.ADN00_19220"/>
<dbReference type="PATRIC" id="fig|1134406.4.peg.3155"/>
<dbReference type="PIRSF" id="PIRSF005917">
    <property type="entry name" value="MTase_YraL"/>
    <property type="match status" value="1"/>
</dbReference>
<dbReference type="InterPro" id="IPR008189">
    <property type="entry name" value="rRNA_ssu_MeTfrase_I"/>
</dbReference>
<comment type="caution">
    <text evidence="8">The sequence shown here is derived from an EMBL/GenBank/DDBJ whole genome shotgun (WGS) entry which is preliminary data.</text>
</comment>
<name>A0A0P6WW11_9CHLR</name>
<dbReference type="Pfam" id="PF00590">
    <property type="entry name" value="TP_methylase"/>
    <property type="match status" value="1"/>
</dbReference>
<feature type="domain" description="Tetrapyrrole methylase" evidence="7">
    <location>
        <begin position="6"/>
        <end position="207"/>
    </location>
</feature>
<dbReference type="PANTHER" id="PTHR46111">
    <property type="entry name" value="RIBOSOMAL RNA SMALL SUBUNIT METHYLTRANSFERASE I"/>
    <property type="match status" value="1"/>
</dbReference>
<comment type="subcellular location">
    <subcellularLocation>
        <location evidence="6">Cytoplasm</location>
    </subcellularLocation>
</comment>
<dbReference type="RefSeq" id="WP_075064656.1">
    <property type="nucleotide sequence ID" value="NZ_LGCL01000045.1"/>
</dbReference>
<sequence length="230" mass="25288">MAGIGKLYIIATPIGNLKDITLRALETLRTVDFIVCEEIRQGSKLLNRLDVQPKQLLNVNEHNEASQVDDVLQLLYAGKDGALISDCGTPVFSDPGAFLIERAVQSGITIVPIPGPSSLMAALSVLNFKPEQFHFAGFLPRDNQERKTQLNQLKSINIPIILMDTPYRLIKLLEETSAAFGPGRQATLACDISLASEKIYRGTLGEIKKEVGEKKAEFILILHAPKPSRK</sequence>
<keyword evidence="5 6" id="KW-0949">S-adenosyl-L-methionine</keyword>
<dbReference type="EC" id="2.1.1.198" evidence="6"/>
<dbReference type="OrthoDB" id="9809084at2"/>
<dbReference type="InterPro" id="IPR000878">
    <property type="entry name" value="4pyrrol_Mease"/>
</dbReference>
<protein>
    <recommendedName>
        <fullName evidence="6">Ribosomal RNA small subunit methyltransferase I</fullName>
        <ecNumber evidence="6">2.1.1.198</ecNumber>
    </recommendedName>
    <alternativeName>
        <fullName evidence="6">16S rRNA 2'-O-ribose C1402 methyltransferase</fullName>
    </alternativeName>
    <alternativeName>
        <fullName evidence="6">rRNA (cytidine-2'-O-)-methyltransferase RsmI</fullName>
    </alternativeName>
</protein>
<dbReference type="HAMAP" id="MF_01877">
    <property type="entry name" value="16SrRNA_methyltr_I"/>
    <property type="match status" value="1"/>
</dbReference>
<dbReference type="InterPro" id="IPR035996">
    <property type="entry name" value="4pyrrol_Methylase_sf"/>
</dbReference>
<comment type="similarity">
    <text evidence="6">Belongs to the methyltransferase superfamily. RsmI family.</text>
</comment>
<dbReference type="NCBIfam" id="TIGR00096">
    <property type="entry name" value="16S rRNA (cytidine(1402)-2'-O)-methyltransferase"/>
    <property type="match status" value="1"/>
</dbReference>
<evidence type="ECO:0000256" key="6">
    <source>
        <dbReference type="HAMAP-Rule" id="MF_01877"/>
    </source>
</evidence>
<accession>A0A0P6WW11</accession>
<dbReference type="InterPro" id="IPR014776">
    <property type="entry name" value="4pyrrole_Mease_sub2"/>
</dbReference>
<evidence type="ECO:0000259" key="7">
    <source>
        <dbReference type="Pfam" id="PF00590"/>
    </source>
</evidence>
<keyword evidence="2 6" id="KW-0698">rRNA processing</keyword>
<reference evidence="8 9" key="1">
    <citation type="submission" date="2015-07" db="EMBL/GenBank/DDBJ databases">
        <title>Genome sequence of Ornatilinea apprima DSM 23815.</title>
        <authorList>
            <person name="Hemp J."/>
            <person name="Ward L.M."/>
            <person name="Pace L.A."/>
            <person name="Fischer W.W."/>
        </authorList>
    </citation>
    <scope>NUCLEOTIDE SEQUENCE [LARGE SCALE GENOMIC DNA]</scope>
    <source>
        <strain evidence="8 9">P3M-1</strain>
    </source>
</reference>
<organism evidence="8 9">
    <name type="scientific">Ornatilinea apprima</name>
    <dbReference type="NCBI Taxonomy" id="1134406"/>
    <lineage>
        <taxon>Bacteria</taxon>
        <taxon>Bacillati</taxon>
        <taxon>Chloroflexota</taxon>
        <taxon>Anaerolineae</taxon>
        <taxon>Anaerolineales</taxon>
        <taxon>Anaerolineaceae</taxon>
        <taxon>Ornatilinea</taxon>
    </lineage>
</organism>
<dbReference type="GO" id="GO:0070677">
    <property type="term" value="F:rRNA (cytosine-2'-O-)-methyltransferase activity"/>
    <property type="evidence" value="ECO:0007669"/>
    <property type="project" value="UniProtKB-UniRule"/>
</dbReference>
<evidence type="ECO:0000256" key="4">
    <source>
        <dbReference type="ARBA" id="ARBA00022679"/>
    </source>
</evidence>
<keyword evidence="4 6" id="KW-0808">Transferase</keyword>
<evidence type="ECO:0000313" key="8">
    <source>
        <dbReference type="EMBL" id="KPL70160.1"/>
    </source>
</evidence>
<gene>
    <name evidence="6" type="primary">rsmI</name>
    <name evidence="8" type="ORF">ADN00_19220</name>
</gene>
<dbReference type="PANTHER" id="PTHR46111:SF1">
    <property type="entry name" value="RIBOSOMAL RNA SMALL SUBUNIT METHYLTRANSFERASE I"/>
    <property type="match status" value="1"/>
</dbReference>
<keyword evidence="3 6" id="KW-0489">Methyltransferase</keyword>
<dbReference type="SUPFAM" id="SSF53790">
    <property type="entry name" value="Tetrapyrrole methylase"/>
    <property type="match status" value="1"/>
</dbReference>
<comment type="catalytic activity">
    <reaction evidence="6">
        <text>cytidine(1402) in 16S rRNA + S-adenosyl-L-methionine = 2'-O-methylcytidine(1402) in 16S rRNA + S-adenosyl-L-homocysteine + H(+)</text>
        <dbReference type="Rhea" id="RHEA:42924"/>
        <dbReference type="Rhea" id="RHEA-COMP:10285"/>
        <dbReference type="Rhea" id="RHEA-COMP:10286"/>
        <dbReference type="ChEBI" id="CHEBI:15378"/>
        <dbReference type="ChEBI" id="CHEBI:57856"/>
        <dbReference type="ChEBI" id="CHEBI:59789"/>
        <dbReference type="ChEBI" id="CHEBI:74495"/>
        <dbReference type="ChEBI" id="CHEBI:82748"/>
        <dbReference type="EC" id="2.1.1.198"/>
    </reaction>
</comment>
<keyword evidence="1 6" id="KW-0963">Cytoplasm</keyword>
<dbReference type="EMBL" id="LGCL01000045">
    <property type="protein sequence ID" value="KPL70160.1"/>
    <property type="molecule type" value="Genomic_DNA"/>
</dbReference>
<comment type="function">
    <text evidence="6">Catalyzes the 2'-O-methylation of the ribose of cytidine 1402 (C1402) in 16S rRNA.</text>
</comment>
<proteinExistence type="inferred from homology"/>
<dbReference type="InterPro" id="IPR014777">
    <property type="entry name" value="4pyrrole_Mease_sub1"/>
</dbReference>
<dbReference type="Gene3D" id="3.30.950.10">
    <property type="entry name" value="Methyltransferase, Cobalt-precorrin-4 Transmethylase, Domain 2"/>
    <property type="match status" value="1"/>
</dbReference>
<keyword evidence="9" id="KW-1185">Reference proteome</keyword>
<dbReference type="Gene3D" id="3.40.1010.10">
    <property type="entry name" value="Cobalt-precorrin-4 Transmethylase, Domain 1"/>
    <property type="match status" value="1"/>
</dbReference>
<dbReference type="CDD" id="cd19918">
    <property type="entry name" value="RsmI_like"/>
    <property type="match status" value="1"/>
</dbReference>
<evidence type="ECO:0000256" key="5">
    <source>
        <dbReference type="ARBA" id="ARBA00022691"/>
    </source>
</evidence>
<dbReference type="AlphaFoldDB" id="A0A0P6WW11"/>
<evidence type="ECO:0000256" key="2">
    <source>
        <dbReference type="ARBA" id="ARBA00022552"/>
    </source>
</evidence>
<evidence type="ECO:0000256" key="1">
    <source>
        <dbReference type="ARBA" id="ARBA00022490"/>
    </source>
</evidence>